<proteinExistence type="predicted"/>
<keyword evidence="2" id="KW-1185">Reference proteome</keyword>
<comment type="caution">
    <text evidence="1">The sequence shown here is derived from an EMBL/GenBank/DDBJ whole genome shotgun (WGS) entry which is preliminary data.</text>
</comment>
<dbReference type="AlphaFoldDB" id="A0AAD5JM79"/>
<organism evidence="1 2">
    <name type="scientific">Phascolomyces articulosus</name>
    <dbReference type="NCBI Taxonomy" id="60185"/>
    <lineage>
        <taxon>Eukaryota</taxon>
        <taxon>Fungi</taxon>
        <taxon>Fungi incertae sedis</taxon>
        <taxon>Mucoromycota</taxon>
        <taxon>Mucoromycotina</taxon>
        <taxon>Mucoromycetes</taxon>
        <taxon>Mucorales</taxon>
        <taxon>Lichtheimiaceae</taxon>
        <taxon>Phascolomyces</taxon>
    </lineage>
</organism>
<evidence type="ECO:0000313" key="1">
    <source>
        <dbReference type="EMBL" id="KAI9245690.1"/>
    </source>
</evidence>
<gene>
    <name evidence="1" type="ORF">BDA99DRAFT_447776</name>
</gene>
<evidence type="ECO:0000313" key="2">
    <source>
        <dbReference type="Proteomes" id="UP001209540"/>
    </source>
</evidence>
<feature type="non-terminal residue" evidence="1">
    <location>
        <position position="1"/>
    </location>
</feature>
<dbReference type="EMBL" id="JAIXMP010000050">
    <property type="protein sequence ID" value="KAI9245690.1"/>
    <property type="molecule type" value="Genomic_DNA"/>
</dbReference>
<accession>A0AAD5JM79</accession>
<name>A0AAD5JM79_9FUNG</name>
<protein>
    <submittedName>
        <fullName evidence="1">Uncharacterized protein</fullName>
    </submittedName>
</protein>
<dbReference type="Proteomes" id="UP001209540">
    <property type="component" value="Unassembled WGS sequence"/>
</dbReference>
<sequence length="73" mass="8660">IGFKVDFYLCSLHHETIYPFVNLERVELPSSVETLLPFLMSLQLCKQITMAYDKYCVRRQIDEFIPKESKRTS</sequence>
<reference evidence="1" key="1">
    <citation type="journal article" date="2022" name="IScience">
        <title>Evolution of zygomycete secretomes and the origins of terrestrial fungal ecologies.</title>
        <authorList>
            <person name="Chang Y."/>
            <person name="Wang Y."/>
            <person name="Mondo S."/>
            <person name="Ahrendt S."/>
            <person name="Andreopoulos W."/>
            <person name="Barry K."/>
            <person name="Beard J."/>
            <person name="Benny G.L."/>
            <person name="Blankenship S."/>
            <person name="Bonito G."/>
            <person name="Cuomo C."/>
            <person name="Desiro A."/>
            <person name="Gervers K.A."/>
            <person name="Hundley H."/>
            <person name="Kuo A."/>
            <person name="LaButti K."/>
            <person name="Lang B.F."/>
            <person name="Lipzen A."/>
            <person name="O'Donnell K."/>
            <person name="Pangilinan J."/>
            <person name="Reynolds N."/>
            <person name="Sandor L."/>
            <person name="Smith M.E."/>
            <person name="Tsang A."/>
            <person name="Grigoriev I.V."/>
            <person name="Stajich J.E."/>
            <person name="Spatafora J.W."/>
        </authorList>
    </citation>
    <scope>NUCLEOTIDE SEQUENCE</scope>
    <source>
        <strain evidence="1">RSA 2281</strain>
    </source>
</reference>
<reference evidence="1" key="2">
    <citation type="submission" date="2023-02" db="EMBL/GenBank/DDBJ databases">
        <authorList>
            <consortium name="DOE Joint Genome Institute"/>
            <person name="Mondo S.J."/>
            <person name="Chang Y."/>
            <person name="Wang Y."/>
            <person name="Ahrendt S."/>
            <person name="Andreopoulos W."/>
            <person name="Barry K."/>
            <person name="Beard J."/>
            <person name="Benny G.L."/>
            <person name="Blankenship S."/>
            <person name="Bonito G."/>
            <person name="Cuomo C."/>
            <person name="Desiro A."/>
            <person name="Gervers K.A."/>
            <person name="Hundley H."/>
            <person name="Kuo A."/>
            <person name="LaButti K."/>
            <person name="Lang B.F."/>
            <person name="Lipzen A."/>
            <person name="O'Donnell K."/>
            <person name="Pangilinan J."/>
            <person name="Reynolds N."/>
            <person name="Sandor L."/>
            <person name="Smith M.W."/>
            <person name="Tsang A."/>
            <person name="Grigoriev I.V."/>
            <person name="Stajich J.E."/>
            <person name="Spatafora J.W."/>
        </authorList>
    </citation>
    <scope>NUCLEOTIDE SEQUENCE</scope>
    <source>
        <strain evidence="1">RSA 2281</strain>
    </source>
</reference>